<sequence length="436" mass="44192">MNLLEHAFGAQADLAMGLMAALGSGLLIGLERERHKGRGHAGTRAQEPAGLRTFTIAALAGALAHGLAVPGLVAVGALAVTVLAAMAYFRSSERDPGLTTEMALLATYLIGVLCVQAPLLGAPAAVTLTALLSARTALHRFATRVLREDELHDGLLLAALALVVLPLMPTEPLPWLAGMKAHSLMGLMLLLLALQAFGYVALRLLGAQAGLALSGLMSGLVSSTATIAAMGHRARAEPAIFRACAAGAVMSTAATWLQASLMLLALAPQAAMHFLPLGLAGVLVAGGAGLSLAWRAYQDGGTGKTGNEPQRGGPLRLKEAALIALLLSVVTVGVSWAERQFGSSGLFGAVALAGLADAHAPVASMAGLAQAGQIDAPLMCQGVLAAIASNSLTRIITAWLAGGRSFALIVGAVLLSSLALAASLLWLLGPLLSSLN</sequence>
<keyword evidence="1" id="KW-1133">Transmembrane helix</keyword>
<dbReference type="AlphaFoldDB" id="A0A2N8KUC9"/>
<protein>
    <submittedName>
        <fullName evidence="4">Uncharacterized protein</fullName>
    </submittedName>
</protein>
<keyword evidence="1" id="KW-0472">Membrane</keyword>
<dbReference type="PANTHER" id="PTHR39084:SF1">
    <property type="entry name" value="DUF4010 DOMAIN-CONTAINING PROTEIN"/>
    <property type="match status" value="1"/>
</dbReference>
<evidence type="ECO:0000313" key="5">
    <source>
        <dbReference type="Proteomes" id="UP000235916"/>
    </source>
</evidence>
<feature type="transmembrane region" description="Helical" evidence="1">
    <location>
        <begin position="243"/>
        <end position="267"/>
    </location>
</feature>
<feature type="transmembrane region" description="Helical" evidence="1">
    <location>
        <begin position="184"/>
        <end position="205"/>
    </location>
</feature>
<feature type="domain" description="MgtC/SapB/SrpB/YhiD N-terminal" evidence="2">
    <location>
        <begin position="18"/>
        <end position="140"/>
    </location>
</feature>
<dbReference type="RefSeq" id="WP_102766982.1">
    <property type="nucleotide sequence ID" value="NZ_POSP01000003.1"/>
</dbReference>
<dbReference type="InterPro" id="IPR049177">
    <property type="entry name" value="MgtC_SapB_SrpB_YhiD_N"/>
</dbReference>
<dbReference type="OrthoDB" id="9813718at2"/>
<reference evidence="4 5" key="1">
    <citation type="submission" date="2018-01" db="EMBL/GenBank/DDBJ databases">
        <title>Draft genome sequence of Paucibacter aquatile CR182 isolated from freshwater of the Nakdong River.</title>
        <authorList>
            <person name="Choi A."/>
            <person name="Chung E.J."/>
        </authorList>
    </citation>
    <scope>NUCLEOTIDE SEQUENCE [LARGE SCALE GENOMIC DNA]</scope>
    <source>
        <strain evidence="4 5">CR182</strain>
    </source>
</reference>
<evidence type="ECO:0000259" key="3">
    <source>
        <dbReference type="Pfam" id="PF13194"/>
    </source>
</evidence>
<keyword evidence="5" id="KW-1185">Reference proteome</keyword>
<feature type="transmembrane region" description="Helical" evidence="1">
    <location>
        <begin position="6"/>
        <end position="28"/>
    </location>
</feature>
<accession>A0A2N8KUC9</accession>
<feature type="transmembrane region" description="Helical" evidence="1">
    <location>
        <begin position="103"/>
        <end position="134"/>
    </location>
</feature>
<comment type="caution">
    <text evidence="4">The sequence shown here is derived from an EMBL/GenBank/DDBJ whole genome shotgun (WGS) entry which is preliminary data.</text>
</comment>
<feature type="transmembrane region" description="Helical" evidence="1">
    <location>
        <begin position="154"/>
        <end position="177"/>
    </location>
</feature>
<evidence type="ECO:0000256" key="1">
    <source>
        <dbReference type="SAM" id="Phobius"/>
    </source>
</evidence>
<gene>
    <name evidence="4" type="ORF">C1O66_05605</name>
</gene>
<organism evidence="4 5">
    <name type="scientific">Kinneretia aquatilis</name>
    <dbReference type="NCBI Taxonomy" id="2070761"/>
    <lineage>
        <taxon>Bacteria</taxon>
        <taxon>Pseudomonadati</taxon>
        <taxon>Pseudomonadota</taxon>
        <taxon>Betaproteobacteria</taxon>
        <taxon>Burkholderiales</taxon>
        <taxon>Sphaerotilaceae</taxon>
        <taxon>Roseateles</taxon>
    </lineage>
</organism>
<proteinExistence type="predicted"/>
<feature type="transmembrane region" description="Helical" evidence="1">
    <location>
        <begin position="273"/>
        <end position="294"/>
    </location>
</feature>
<keyword evidence="1" id="KW-0812">Transmembrane</keyword>
<dbReference type="Pfam" id="PF02308">
    <property type="entry name" value="MgtC"/>
    <property type="match status" value="1"/>
</dbReference>
<feature type="transmembrane region" description="Helical" evidence="1">
    <location>
        <begin position="406"/>
        <end position="428"/>
    </location>
</feature>
<feature type="domain" description="DUF4010" evidence="3">
    <location>
        <begin position="190"/>
        <end position="402"/>
    </location>
</feature>
<dbReference type="Pfam" id="PF13194">
    <property type="entry name" value="DUF4010"/>
    <property type="match status" value="1"/>
</dbReference>
<evidence type="ECO:0000259" key="2">
    <source>
        <dbReference type="Pfam" id="PF02308"/>
    </source>
</evidence>
<evidence type="ECO:0000313" key="4">
    <source>
        <dbReference type="EMBL" id="PND37064.1"/>
    </source>
</evidence>
<dbReference type="Proteomes" id="UP000235916">
    <property type="component" value="Unassembled WGS sequence"/>
</dbReference>
<name>A0A2N8KUC9_9BURK</name>
<dbReference type="PANTHER" id="PTHR39084">
    <property type="entry name" value="MEMBRANE PROTEIN-RELATED"/>
    <property type="match status" value="1"/>
</dbReference>
<dbReference type="InterPro" id="IPR025105">
    <property type="entry name" value="DUF4010"/>
</dbReference>
<feature type="transmembrane region" description="Helical" evidence="1">
    <location>
        <begin position="73"/>
        <end position="91"/>
    </location>
</feature>
<dbReference type="EMBL" id="POSP01000003">
    <property type="protein sequence ID" value="PND37064.1"/>
    <property type="molecule type" value="Genomic_DNA"/>
</dbReference>
<feature type="transmembrane region" description="Helical" evidence="1">
    <location>
        <begin position="211"/>
        <end position="231"/>
    </location>
</feature>